<proteinExistence type="predicted"/>
<dbReference type="eggNOG" id="COG3411">
    <property type="taxonomic scope" value="Bacteria"/>
</dbReference>
<evidence type="ECO:0008006" key="3">
    <source>
        <dbReference type="Google" id="ProtNLM"/>
    </source>
</evidence>
<dbReference type="HOGENOM" id="CLU_097183_0_0_3"/>
<reference evidence="1 2" key="1">
    <citation type="journal article" date="2008" name="Proc. Natl. Acad. Sci. U.S.A.">
        <title>Niche adaptation and genome expansion in the chlorophyll d-producing cyanobacterium Acaryochloris marina.</title>
        <authorList>
            <person name="Swingley W.D."/>
            <person name="Chen M."/>
            <person name="Cheung P.C."/>
            <person name="Conrad A.L."/>
            <person name="Dejesa L.C."/>
            <person name="Hao J."/>
            <person name="Honchak B.M."/>
            <person name="Karbach L.E."/>
            <person name="Kurdoglu A."/>
            <person name="Lahiri S."/>
            <person name="Mastrian S.D."/>
            <person name="Miyashita H."/>
            <person name="Page L."/>
            <person name="Ramakrishna P."/>
            <person name="Satoh S."/>
            <person name="Sattley W.M."/>
            <person name="Shimada Y."/>
            <person name="Taylor H.L."/>
            <person name="Tomo T."/>
            <person name="Tsuchiya T."/>
            <person name="Wang Z.T."/>
            <person name="Raymond J."/>
            <person name="Mimuro M."/>
            <person name="Blankenship R.E."/>
            <person name="Touchman J.W."/>
        </authorList>
    </citation>
    <scope>NUCLEOTIDE SEQUENCE [LARGE SCALE GENOMIC DNA]</scope>
    <source>
        <strain evidence="2">MBIC 11017</strain>
    </source>
</reference>
<dbReference type="STRING" id="329726.AM1_1815"/>
<sequence>MGKHTKKTDFTLSGRFLTYVLSKGCNVKGIRLATSRGEQYIKLSKALRPACADILQPGTWIQIQGCQKVNTKTGKVKLKAKSIMPALPGSSSSDDIEPSPHAIGNVQKGKIRICQKSSCRKRGSRKVLTALNTALQTSGRDKEIQLQPMGCVGKCKAGPNLVVLPDKTRYTRVKPKNITHILQQHF</sequence>
<dbReference type="AlphaFoldDB" id="B0CDB1"/>
<dbReference type="OrthoDB" id="465045at2"/>
<name>B0CDB1_ACAM1</name>
<dbReference type="Gene3D" id="3.40.30.10">
    <property type="entry name" value="Glutaredoxin"/>
    <property type="match status" value="1"/>
</dbReference>
<dbReference type="CDD" id="cd02980">
    <property type="entry name" value="TRX_Fd_family"/>
    <property type="match status" value="1"/>
</dbReference>
<dbReference type="Proteomes" id="UP000000268">
    <property type="component" value="Chromosome"/>
</dbReference>
<organism evidence="1 2">
    <name type="scientific">Acaryochloris marina (strain MBIC 11017)</name>
    <dbReference type="NCBI Taxonomy" id="329726"/>
    <lineage>
        <taxon>Bacteria</taxon>
        <taxon>Bacillati</taxon>
        <taxon>Cyanobacteriota</taxon>
        <taxon>Cyanophyceae</taxon>
        <taxon>Acaryochloridales</taxon>
        <taxon>Acaryochloridaceae</taxon>
        <taxon>Acaryochloris</taxon>
    </lineage>
</organism>
<dbReference type="PANTHER" id="PTHR47682:SF1">
    <property type="entry name" value="TETRATRICOPEPTIDE REPEAT (TPR)-CONTAINING PROTEIN"/>
    <property type="match status" value="1"/>
</dbReference>
<dbReference type="SUPFAM" id="SSF52833">
    <property type="entry name" value="Thioredoxin-like"/>
    <property type="match status" value="1"/>
</dbReference>
<dbReference type="PANTHER" id="PTHR47682">
    <property type="entry name" value="TETRATRICOPEPTIDE REPEAT (TPR)-CONTAINING PROTEIN"/>
    <property type="match status" value="1"/>
</dbReference>
<gene>
    <name evidence="1" type="ordered locus">AM1_1815</name>
</gene>
<dbReference type="EMBL" id="CP000828">
    <property type="protein sequence ID" value="ABW26836.1"/>
    <property type="molecule type" value="Genomic_DNA"/>
</dbReference>
<evidence type="ECO:0000313" key="2">
    <source>
        <dbReference type="Proteomes" id="UP000000268"/>
    </source>
</evidence>
<dbReference type="InterPro" id="IPR036249">
    <property type="entry name" value="Thioredoxin-like_sf"/>
</dbReference>
<evidence type="ECO:0000313" key="1">
    <source>
        <dbReference type="EMBL" id="ABW26836.1"/>
    </source>
</evidence>
<dbReference type="RefSeq" id="WP_012162343.1">
    <property type="nucleotide sequence ID" value="NC_009925.1"/>
</dbReference>
<protein>
    <recommendedName>
        <fullName evidence="3">(2Fe-2S) ferredoxin domain-containing protein</fullName>
    </recommendedName>
</protein>
<accession>B0CDB1</accession>
<dbReference type="KEGG" id="amr:AM1_1815"/>
<dbReference type="Pfam" id="PF01257">
    <property type="entry name" value="2Fe-2S_thioredx"/>
    <property type="match status" value="1"/>
</dbReference>
<keyword evidence="2" id="KW-1185">Reference proteome</keyword>